<feature type="transmembrane region" description="Helical" evidence="6">
    <location>
        <begin position="274"/>
        <end position="293"/>
    </location>
</feature>
<dbReference type="Pfam" id="PF00892">
    <property type="entry name" value="EamA"/>
    <property type="match status" value="2"/>
</dbReference>
<dbReference type="Proteomes" id="UP000190229">
    <property type="component" value="Unassembled WGS sequence"/>
</dbReference>
<feature type="transmembrane region" description="Helical" evidence="6">
    <location>
        <begin position="76"/>
        <end position="96"/>
    </location>
</feature>
<evidence type="ECO:0000259" key="7">
    <source>
        <dbReference type="Pfam" id="PF00892"/>
    </source>
</evidence>
<evidence type="ECO:0000256" key="2">
    <source>
        <dbReference type="ARBA" id="ARBA00007362"/>
    </source>
</evidence>
<evidence type="ECO:0000256" key="3">
    <source>
        <dbReference type="ARBA" id="ARBA00022692"/>
    </source>
</evidence>
<feature type="transmembrane region" description="Helical" evidence="6">
    <location>
        <begin position="44"/>
        <end position="64"/>
    </location>
</feature>
<reference evidence="8 9" key="1">
    <citation type="submission" date="2017-02" db="EMBL/GenBank/DDBJ databases">
        <title>Draft genome of Acidibacillus ferrooxidans Huett2.</title>
        <authorList>
            <person name="Schopf S."/>
        </authorList>
    </citation>
    <scope>NUCLEOTIDE SEQUENCE [LARGE SCALE GENOMIC DNA]</scope>
    <source>
        <strain evidence="8 9">Huett2</strain>
    </source>
</reference>
<feature type="transmembrane region" description="Helical" evidence="6">
    <location>
        <begin position="102"/>
        <end position="123"/>
    </location>
</feature>
<feature type="domain" description="EamA" evidence="7">
    <location>
        <begin position="163"/>
        <end position="293"/>
    </location>
</feature>
<proteinExistence type="inferred from homology"/>
<protein>
    <submittedName>
        <fullName evidence="8">EamA family transporter</fullName>
    </submittedName>
</protein>
<feature type="transmembrane region" description="Helical" evidence="6">
    <location>
        <begin position="249"/>
        <end position="268"/>
    </location>
</feature>
<comment type="subcellular location">
    <subcellularLocation>
        <location evidence="1">Endomembrane system</location>
        <topology evidence="1">Multi-pass membrane protein</topology>
    </subcellularLocation>
</comment>
<feature type="domain" description="EamA" evidence="7">
    <location>
        <begin position="18"/>
        <end position="147"/>
    </location>
</feature>
<sequence length="307" mass="33268">MIKSSIQGGTTVKAKDVVMLLILSALWGGSFLFMRISAPALGPLVLIELRVLLAAITLMIFAMITRHRIQILHKCWQYLILGATNAAIPFTLISYAELRLGAGLAAILNATTPMFTALVAWLWTKDRFTLKKFSGVVMGIIGVGILVGGGSSEQGSHLLRSASFSLLAAIFYGIAGVFSSRHFKGERPMDMAIGQQVAASLLLIPFSLNALPHVIPSRVVLFSVLGLAVFCTAVAYLFYFALIHRVGPVKTLTVTFLVPVFGVIWGGLFLREAVTIRLVIGLIILLFSVAFVVHIRFTKPRTSETVP</sequence>
<feature type="transmembrane region" description="Helical" evidence="6">
    <location>
        <begin position="158"/>
        <end position="179"/>
    </location>
</feature>
<evidence type="ECO:0000256" key="4">
    <source>
        <dbReference type="ARBA" id="ARBA00022989"/>
    </source>
</evidence>
<comment type="caution">
    <text evidence="8">The sequence shown here is derived from an EMBL/GenBank/DDBJ whole genome shotgun (WGS) entry which is preliminary data.</text>
</comment>
<evidence type="ECO:0000313" key="9">
    <source>
        <dbReference type="Proteomes" id="UP000190229"/>
    </source>
</evidence>
<dbReference type="EMBL" id="MWPS01000008">
    <property type="protein sequence ID" value="OPG17067.1"/>
    <property type="molecule type" value="Genomic_DNA"/>
</dbReference>
<feature type="transmembrane region" description="Helical" evidence="6">
    <location>
        <begin position="135"/>
        <end position="152"/>
    </location>
</feature>
<keyword evidence="4 6" id="KW-1133">Transmembrane helix</keyword>
<organism evidence="8 9">
    <name type="scientific">Ferroacidibacillus organovorans</name>
    <dbReference type="NCBI Taxonomy" id="1765683"/>
    <lineage>
        <taxon>Bacteria</taxon>
        <taxon>Bacillati</taxon>
        <taxon>Bacillota</taxon>
        <taxon>Bacilli</taxon>
        <taxon>Bacillales</taxon>
        <taxon>Alicyclobacillaceae</taxon>
        <taxon>Ferroacidibacillus</taxon>
    </lineage>
</organism>
<dbReference type="PANTHER" id="PTHR32322">
    <property type="entry name" value="INNER MEMBRANE TRANSPORTER"/>
    <property type="match status" value="1"/>
</dbReference>
<dbReference type="InterPro" id="IPR037185">
    <property type="entry name" value="EmrE-like"/>
</dbReference>
<evidence type="ECO:0000256" key="1">
    <source>
        <dbReference type="ARBA" id="ARBA00004127"/>
    </source>
</evidence>
<keyword evidence="3 6" id="KW-0812">Transmembrane</keyword>
<dbReference type="SUPFAM" id="SSF103481">
    <property type="entry name" value="Multidrug resistance efflux transporter EmrE"/>
    <property type="match status" value="2"/>
</dbReference>
<evidence type="ECO:0000256" key="5">
    <source>
        <dbReference type="ARBA" id="ARBA00023136"/>
    </source>
</evidence>
<feature type="transmembrane region" description="Helical" evidence="6">
    <location>
        <begin position="20"/>
        <end position="38"/>
    </location>
</feature>
<dbReference type="InterPro" id="IPR050638">
    <property type="entry name" value="AA-Vitamin_Transporters"/>
</dbReference>
<dbReference type="AlphaFoldDB" id="A0A1V4EVU9"/>
<name>A0A1V4EVU9_9BACL</name>
<dbReference type="GO" id="GO:0016020">
    <property type="term" value="C:membrane"/>
    <property type="evidence" value="ECO:0007669"/>
    <property type="project" value="UniProtKB-SubCell"/>
</dbReference>
<dbReference type="Gene3D" id="1.10.3730.20">
    <property type="match status" value="1"/>
</dbReference>
<dbReference type="InterPro" id="IPR000620">
    <property type="entry name" value="EamA_dom"/>
</dbReference>
<evidence type="ECO:0000313" key="8">
    <source>
        <dbReference type="EMBL" id="OPG17067.1"/>
    </source>
</evidence>
<feature type="transmembrane region" description="Helical" evidence="6">
    <location>
        <begin position="191"/>
        <end position="208"/>
    </location>
</feature>
<comment type="similarity">
    <text evidence="2">Belongs to the EamA transporter family.</text>
</comment>
<gene>
    <name evidence="8" type="ORF">B2M26_03455</name>
</gene>
<keyword evidence="5 6" id="KW-0472">Membrane</keyword>
<feature type="transmembrane region" description="Helical" evidence="6">
    <location>
        <begin position="220"/>
        <end position="242"/>
    </location>
</feature>
<accession>A0A1V4EVU9</accession>
<evidence type="ECO:0000256" key="6">
    <source>
        <dbReference type="SAM" id="Phobius"/>
    </source>
</evidence>
<keyword evidence="9" id="KW-1185">Reference proteome</keyword>
<dbReference type="PANTHER" id="PTHR32322:SF9">
    <property type="entry name" value="AMINO-ACID METABOLITE EFFLUX PUMP-RELATED"/>
    <property type="match status" value="1"/>
</dbReference>